<evidence type="ECO:0000313" key="3">
    <source>
        <dbReference type="Proteomes" id="UP001139887"/>
    </source>
</evidence>
<keyword evidence="3" id="KW-1185">Reference proteome</keyword>
<gene>
    <name evidence="2" type="ORF">IWW36_006034</name>
</gene>
<organism evidence="2 3">
    <name type="scientific">Coemansia brasiliensis</name>
    <dbReference type="NCBI Taxonomy" id="2650707"/>
    <lineage>
        <taxon>Eukaryota</taxon>
        <taxon>Fungi</taxon>
        <taxon>Fungi incertae sedis</taxon>
        <taxon>Zoopagomycota</taxon>
        <taxon>Kickxellomycotina</taxon>
        <taxon>Kickxellomycetes</taxon>
        <taxon>Kickxellales</taxon>
        <taxon>Kickxellaceae</taxon>
        <taxon>Coemansia</taxon>
    </lineage>
</organism>
<dbReference type="Proteomes" id="UP001139887">
    <property type="component" value="Unassembled WGS sequence"/>
</dbReference>
<accession>A0A9W8LX95</accession>
<name>A0A9W8LX95_9FUNG</name>
<dbReference type="OrthoDB" id="5600415at2759"/>
<sequence length="196" mass="19702">QLSGKQNGPADSLSVGNSASVPTTVAAQKLDSKTATSQDVNGFLNNFAESIGSVASQLGSGPMPWPKSEPPANASISSNGGNQVGVSSTDLAAAYNQQQQQQGLINDAWLAGSNPAIDFSAAGSVSLASHVSSISNEDLQRIAAHVSLASQAATSPSVSGFAPSSGTQQPVDYSAENIQGLIHNLSAFHPTGSGPQ</sequence>
<feature type="region of interest" description="Disordered" evidence="1">
    <location>
        <begin position="1"/>
        <end position="20"/>
    </location>
</feature>
<feature type="non-terminal residue" evidence="2">
    <location>
        <position position="1"/>
    </location>
</feature>
<dbReference type="EMBL" id="JANBUW010001917">
    <property type="protein sequence ID" value="KAJ2842099.1"/>
    <property type="molecule type" value="Genomic_DNA"/>
</dbReference>
<evidence type="ECO:0000256" key="1">
    <source>
        <dbReference type="SAM" id="MobiDB-lite"/>
    </source>
</evidence>
<feature type="region of interest" description="Disordered" evidence="1">
    <location>
        <begin position="58"/>
        <end position="83"/>
    </location>
</feature>
<dbReference type="AlphaFoldDB" id="A0A9W8LX95"/>
<evidence type="ECO:0000313" key="2">
    <source>
        <dbReference type="EMBL" id="KAJ2842099.1"/>
    </source>
</evidence>
<proteinExistence type="predicted"/>
<comment type="caution">
    <text evidence="2">The sequence shown here is derived from an EMBL/GenBank/DDBJ whole genome shotgun (WGS) entry which is preliminary data.</text>
</comment>
<protein>
    <submittedName>
        <fullName evidence="2">Uncharacterized protein</fullName>
    </submittedName>
</protein>
<reference evidence="2" key="1">
    <citation type="submission" date="2022-07" db="EMBL/GenBank/DDBJ databases">
        <title>Phylogenomic reconstructions and comparative analyses of Kickxellomycotina fungi.</title>
        <authorList>
            <person name="Reynolds N.K."/>
            <person name="Stajich J.E."/>
            <person name="Barry K."/>
            <person name="Grigoriev I.V."/>
            <person name="Crous P."/>
            <person name="Smith M.E."/>
        </authorList>
    </citation>
    <scope>NUCLEOTIDE SEQUENCE</scope>
    <source>
        <strain evidence="2">NRRL 1566</strain>
    </source>
</reference>